<dbReference type="InterPro" id="IPR013154">
    <property type="entry name" value="ADH-like_N"/>
</dbReference>
<dbReference type="InterPro" id="IPR036465">
    <property type="entry name" value="vWFA_dom_sf"/>
</dbReference>
<organism evidence="3 4">
    <name type="scientific">Gibberella subglutinans</name>
    <name type="common">Fusarium subglutinans</name>
    <dbReference type="NCBI Taxonomy" id="42677"/>
    <lineage>
        <taxon>Eukaryota</taxon>
        <taxon>Fungi</taxon>
        <taxon>Dikarya</taxon>
        <taxon>Ascomycota</taxon>
        <taxon>Pezizomycotina</taxon>
        <taxon>Sordariomycetes</taxon>
        <taxon>Hypocreomycetidae</taxon>
        <taxon>Hypocreales</taxon>
        <taxon>Nectriaceae</taxon>
        <taxon>Fusarium</taxon>
        <taxon>Fusarium fujikuroi species complex</taxon>
    </lineage>
</organism>
<dbReference type="InterPro" id="IPR000719">
    <property type="entry name" value="Prot_kinase_dom"/>
</dbReference>
<dbReference type="OrthoDB" id="9992527at2759"/>
<feature type="compositionally biased region" description="Basic and acidic residues" evidence="1">
    <location>
        <begin position="906"/>
        <end position="921"/>
    </location>
</feature>
<dbReference type="InterPro" id="IPR011009">
    <property type="entry name" value="Kinase-like_dom_sf"/>
</dbReference>
<protein>
    <submittedName>
        <fullName evidence="3">Serine threonine kinase</fullName>
    </submittedName>
</protein>
<evidence type="ECO:0000256" key="1">
    <source>
        <dbReference type="SAM" id="MobiDB-lite"/>
    </source>
</evidence>
<feature type="domain" description="Protein kinase" evidence="2">
    <location>
        <begin position="557"/>
        <end position="887"/>
    </location>
</feature>
<dbReference type="SUPFAM" id="SSF56112">
    <property type="entry name" value="Protein kinase-like (PK-like)"/>
    <property type="match status" value="1"/>
</dbReference>
<sequence length="1578" mass="178229">MVLDVQPQNDDRATGSHRDIRAVASECQNLFGNEVMDSITLSTHIRRAEHRFLSWVSFLGVHADKQHCLDTRLRHSPETMNLILLMLQVLRRNLQLVVSEHQHIRTDHQKGPIYGIDGALDRLHRLAAVIQSQQTLDEAQDINKIMIKRVLDGFDESIIDFIQKKFPNAPFTSSLLDIPRYKDPKEFSGVFGILFKEPSDRIKQHIHKKRKQNRQKNYFGNLPSPSVGADIRSSRNLEVESGSNDPSGIRAAKSPVNPCHVSQRFLNEKATEVYANTDQGDTSADCETFRSLHPCPDRLISEDGTEEVYCVLCSNLLNKATIESQEAWMKHVDHDSYGKADNPIVCENQKEVEDFYEHFTGHLRFIAFEGLNLWDTHTGAKMNHFAPVDCPSTEDDKRPEQDEDYGLDSLMDSRVKHFHDYVKSKSLVGLDGEEKVVPYIPPCELEAYWTVERINYILAFATIPIDTAYEAISHGYLKIFSILVFIGHCDKMSVLFPNRKVLDDHNLPFTADDFEPKSKWSDEFLEAQWMFCPFIFSRTRVYKRPLHPRTILPVTYDDCIKERRVGPDAVVLRKVRIHDHCKSMVQKSQFVVFKMYEGINAEERYSSETAIYEKLHDKSNDSIVRHIASFHFQHNHKFVIVLEYAAHGSLLDYLQKTPQPITPDDFALFWGRLIQLLDALHTLSDIYRQSHSLHESLAGVHQDIHPGNILVFPGTDSKSSFNVHFKITDFGLGEMGRISGLNDALASSSTGNRMYISPEAFANFAVQDRVRTVISPATDIWSLGAVFSDVLIWTIAGEAGRERYRRSRFEEIAELPHLSGAGYDCCFHDGEQRLKAVRKVHGDFLLHRRSSDSISPFISKLILRNMLIGQLGRLNAMQIRLRAEEGLQKILAPEPSKNGMSFVPTPDDKASHQPRDSFSRPPIERRATAAFSASRQGAIPNLARIEAPANQAWSMISMQGSISQPPTDQSIRYTQTGDRLLTVGEIYQMIEAKDKDSRRGSFRRKSSKRDEILDLPGIQESRSKIRETKGREHIFIIDNFTSMEPYMEKVKKTARAVSYVTKLANHNGMEVFAASETTMSPKTCKHSVQVEKAIGNFKTVRGTCRMRKCLDDILNRILVERPFKPTSIYIFTDGVWEQGEDQVEFAVNRATQYLIKHGLPSSSIMFQFIQFGRNAEGTARMKRLDDHCKKETDAEKFDIVDHKHWDAHVPDIVIGSLSPYTDEVEHRRRLIPAQVAYELSTVPRPFIIADNQVLIKVHAASINPVDVKKAAGIFKMAVKEEFPYQIGYDAAGVIVEVGKRVTALEVGDEVYTRLPEIGRGAWSEYVKCTDAYVSLKPESLSFVDAASLPLAGVTALQVLGQYKGSLEGKTVLIPGGLSGTGALACQLAKNVFHAAKVITTVSTSKIPKVPELLGEGTVDQIIDYTNQKVAEAVPPKSVDFCFDTTGQAMEFLSLMVPSTGMIVSISTTPSASTLQASSVMRRPENPQIPFAGRLFLHAADAIRRLRAWRWGVTYMYHFLDPNREDLHKLTDYVDDGKVKPVVRARVDMRDIEAVREACDQTYKGKGGLGKTVFEVIKD</sequence>
<dbReference type="GO" id="GO:0016491">
    <property type="term" value="F:oxidoreductase activity"/>
    <property type="evidence" value="ECO:0007669"/>
    <property type="project" value="InterPro"/>
</dbReference>
<name>A0A8H5PC46_GIBSU</name>
<dbReference type="SUPFAM" id="SSF50129">
    <property type="entry name" value="GroES-like"/>
    <property type="match status" value="1"/>
</dbReference>
<dbReference type="SUPFAM" id="SSF51735">
    <property type="entry name" value="NAD(P)-binding Rossmann-fold domains"/>
    <property type="match status" value="1"/>
</dbReference>
<gene>
    <name evidence="3" type="ORF">FSUBG_9689</name>
</gene>
<dbReference type="RefSeq" id="XP_036534822.1">
    <property type="nucleotide sequence ID" value="XM_036688228.1"/>
</dbReference>
<reference evidence="3 4" key="1">
    <citation type="submission" date="2020-05" db="EMBL/GenBank/DDBJ databases">
        <title>Identification and distribution of gene clusters putatively required for synthesis of sphingolipid metabolism inhibitors in phylogenetically diverse species of the filamentous fungus Fusarium.</title>
        <authorList>
            <person name="Kim H.-S."/>
            <person name="Busman M."/>
            <person name="Brown D.W."/>
            <person name="Divon H."/>
            <person name="Uhlig S."/>
            <person name="Proctor R.H."/>
        </authorList>
    </citation>
    <scope>NUCLEOTIDE SEQUENCE [LARGE SCALE GENOMIC DNA]</scope>
    <source>
        <strain evidence="3 4">NRRL 66333</strain>
    </source>
</reference>
<dbReference type="PROSITE" id="PS50011">
    <property type="entry name" value="PROTEIN_KINASE_DOM"/>
    <property type="match status" value="1"/>
</dbReference>
<dbReference type="Pfam" id="PF08240">
    <property type="entry name" value="ADH_N"/>
    <property type="match status" value="1"/>
</dbReference>
<dbReference type="Proteomes" id="UP000547976">
    <property type="component" value="Unassembled WGS sequence"/>
</dbReference>
<dbReference type="GO" id="GO:0004672">
    <property type="term" value="F:protein kinase activity"/>
    <property type="evidence" value="ECO:0007669"/>
    <property type="project" value="InterPro"/>
</dbReference>
<dbReference type="InterPro" id="IPR020843">
    <property type="entry name" value="ER"/>
</dbReference>
<dbReference type="Gene3D" id="3.90.180.10">
    <property type="entry name" value="Medium-chain alcohol dehydrogenases, catalytic domain"/>
    <property type="match status" value="1"/>
</dbReference>
<dbReference type="GeneID" id="59322946"/>
<dbReference type="InterPro" id="IPR011032">
    <property type="entry name" value="GroES-like_sf"/>
</dbReference>
<keyword evidence="3" id="KW-0418">Kinase</keyword>
<evidence type="ECO:0000259" key="2">
    <source>
        <dbReference type="PROSITE" id="PS50011"/>
    </source>
</evidence>
<dbReference type="Gene3D" id="3.40.50.720">
    <property type="entry name" value="NAD(P)-binding Rossmann-like Domain"/>
    <property type="match status" value="1"/>
</dbReference>
<dbReference type="CDD" id="cd00180">
    <property type="entry name" value="PKc"/>
    <property type="match status" value="1"/>
</dbReference>
<comment type="caution">
    <text evidence="3">The sequence shown here is derived from an EMBL/GenBank/DDBJ whole genome shotgun (WGS) entry which is preliminary data.</text>
</comment>
<feature type="region of interest" description="Disordered" evidence="1">
    <location>
        <begin position="206"/>
        <end position="230"/>
    </location>
</feature>
<dbReference type="CDD" id="cd05289">
    <property type="entry name" value="MDR_like_2"/>
    <property type="match status" value="1"/>
</dbReference>
<evidence type="ECO:0000313" key="4">
    <source>
        <dbReference type="Proteomes" id="UP000547976"/>
    </source>
</evidence>
<feature type="region of interest" description="Disordered" evidence="1">
    <location>
        <begin position="893"/>
        <end position="921"/>
    </location>
</feature>
<dbReference type="SMART" id="SM00829">
    <property type="entry name" value="PKS_ER"/>
    <property type="match status" value="1"/>
</dbReference>
<dbReference type="PANTHER" id="PTHR11695">
    <property type="entry name" value="ALCOHOL DEHYDROGENASE RELATED"/>
    <property type="match status" value="1"/>
</dbReference>
<proteinExistence type="predicted"/>
<dbReference type="InterPro" id="IPR036291">
    <property type="entry name" value="NAD(P)-bd_dom_sf"/>
</dbReference>
<dbReference type="Gene3D" id="1.10.510.10">
    <property type="entry name" value="Transferase(Phosphotransferase) domain 1"/>
    <property type="match status" value="1"/>
</dbReference>
<dbReference type="InterPro" id="IPR050700">
    <property type="entry name" value="YIM1/Zinc_Alcohol_DH_Fams"/>
</dbReference>
<dbReference type="EMBL" id="JAAOAV010000153">
    <property type="protein sequence ID" value="KAF5593781.1"/>
    <property type="molecule type" value="Genomic_DNA"/>
</dbReference>
<dbReference type="Pfam" id="PF00069">
    <property type="entry name" value="Pkinase"/>
    <property type="match status" value="1"/>
</dbReference>
<dbReference type="GO" id="GO:0005524">
    <property type="term" value="F:ATP binding"/>
    <property type="evidence" value="ECO:0007669"/>
    <property type="project" value="InterPro"/>
</dbReference>
<dbReference type="Pfam" id="PF13602">
    <property type="entry name" value="ADH_zinc_N_2"/>
    <property type="match status" value="1"/>
</dbReference>
<accession>A0A8H5PC46</accession>
<dbReference type="SUPFAM" id="SSF53300">
    <property type="entry name" value="vWA-like"/>
    <property type="match status" value="1"/>
</dbReference>
<evidence type="ECO:0000313" key="3">
    <source>
        <dbReference type="EMBL" id="KAF5593781.1"/>
    </source>
</evidence>
<dbReference type="PANTHER" id="PTHR11695:SF294">
    <property type="entry name" value="RETICULON-4-INTERACTING PROTEIN 1, MITOCHONDRIAL"/>
    <property type="match status" value="1"/>
</dbReference>
<keyword evidence="4" id="KW-1185">Reference proteome</keyword>
<keyword evidence="3" id="KW-0808">Transferase</keyword>